<evidence type="ECO:0000256" key="1">
    <source>
        <dbReference type="ARBA" id="ARBA00006484"/>
    </source>
</evidence>
<evidence type="ECO:0000313" key="4">
    <source>
        <dbReference type="Proteomes" id="UP000315400"/>
    </source>
</evidence>
<evidence type="ECO:0000256" key="2">
    <source>
        <dbReference type="ARBA" id="ARBA00023002"/>
    </source>
</evidence>
<dbReference type="PANTHER" id="PTHR43639:SF1">
    <property type="entry name" value="SHORT-CHAIN DEHYDROGENASE_REDUCTASE FAMILY PROTEIN"/>
    <property type="match status" value="1"/>
</dbReference>
<dbReference type="PRINTS" id="PR00081">
    <property type="entry name" value="GDHRDH"/>
</dbReference>
<dbReference type="AlphaFoldDB" id="A0A540VTY4"/>
<dbReference type="GO" id="GO:0016491">
    <property type="term" value="F:oxidoreductase activity"/>
    <property type="evidence" value="ECO:0007669"/>
    <property type="project" value="UniProtKB-KW"/>
</dbReference>
<dbReference type="Gene3D" id="3.40.50.720">
    <property type="entry name" value="NAD(P)-binding Rossmann-like Domain"/>
    <property type="match status" value="1"/>
</dbReference>
<sequence>MTLELPFVKNPQPVSGRLAGQRLLITGAAGSLGGALAEMIAAEGGELVLLDSDLKGLEALHDRIEAAGHGQPGLYPLDLMGASPDDYTELAERIRSALGGLDVVIQAAAALGEPAPIGLYAPQQWLETLHVNLNGAFMMTQACLPLLRESAGAMLFISDACGRSGQAAMGAYAVSKWGLEGLMQTLAAESSEAHPVTACSIDPGPLRSGLRRRAYAGEMPEEAPIPEGAAAAILSLLGTEGSPKNGGQYKVTT</sequence>
<dbReference type="InterPro" id="IPR036291">
    <property type="entry name" value="NAD(P)-bd_dom_sf"/>
</dbReference>
<dbReference type="Proteomes" id="UP000315400">
    <property type="component" value="Unassembled WGS sequence"/>
</dbReference>
<accession>A0A540VTY4</accession>
<reference evidence="3 4" key="1">
    <citation type="submission" date="2019-06" db="EMBL/GenBank/DDBJ databases">
        <title>Metagenome assembled Genome of Spiribacter salinus SL48-SHIP from the microbial mat of Salt Lake 48 (Novosibirsk region, Russia).</title>
        <authorList>
            <person name="Shipova A."/>
            <person name="Rozanov A.S."/>
            <person name="Bryanskaya A.V."/>
            <person name="Peltek S.E."/>
        </authorList>
    </citation>
    <scope>NUCLEOTIDE SEQUENCE [LARGE SCALE GENOMIC DNA]</scope>
    <source>
        <strain evidence="3">SL48-SHIP-2</strain>
    </source>
</reference>
<dbReference type="EMBL" id="VIFK01000019">
    <property type="protein sequence ID" value="TQF00225.1"/>
    <property type="molecule type" value="Genomic_DNA"/>
</dbReference>
<dbReference type="PROSITE" id="PS00061">
    <property type="entry name" value="ADH_SHORT"/>
    <property type="match status" value="1"/>
</dbReference>
<protein>
    <submittedName>
        <fullName evidence="3">SDR family NAD(P)-dependent oxidoreductase</fullName>
    </submittedName>
</protein>
<keyword evidence="2" id="KW-0560">Oxidoreductase</keyword>
<proteinExistence type="inferred from homology"/>
<organism evidence="3 4">
    <name type="scientific">Spiribacter salinus</name>
    <dbReference type="NCBI Taxonomy" id="1335746"/>
    <lineage>
        <taxon>Bacteria</taxon>
        <taxon>Pseudomonadati</taxon>
        <taxon>Pseudomonadota</taxon>
        <taxon>Gammaproteobacteria</taxon>
        <taxon>Chromatiales</taxon>
        <taxon>Ectothiorhodospiraceae</taxon>
        <taxon>Spiribacter</taxon>
    </lineage>
</organism>
<dbReference type="InterPro" id="IPR020904">
    <property type="entry name" value="Sc_DH/Rdtase_CS"/>
</dbReference>
<dbReference type="Pfam" id="PF00106">
    <property type="entry name" value="adh_short"/>
    <property type="match status" value="1"/>
</dbReference>
<dbReference type="STRING" id="1260251.SPISAL_03320"/>
<dbReference type="PANTHER" id="PTHR43639">
    <property type="entry name" value="OXIDOREDUCTASE, SHORT-CHAIN DEHYDROGENASE/REDUCTASE FAMILY (AFU_ORTHOLOGUE AFUA_5G02870)"/>
    <property type="match status" value="1"/>
</dbReference>
<dbReference type="InterPro" id="IPR002347">
    <property type="entry name" value="SDR_fam"/>
</dbReference>
<name>A0A540VTY4_9GAMM</name>
<evidence type="ECO:0000313" key="3">
    <source>
        <dbReference type="EMBL" id="TQF00225.1"/>
    </source>
</evidence>
<comment type="caution">
    <text evidence="3">The sequence shown here is derived from an EMBL/GenBank/DDBJ whole genome shotgun (WGS) entry which is preliminary data.</text>
</comment>
<comment type="similarity">
    <text evidence="1">Belongs to the short-chain dehydrogenases/reductases (SDR) family.</text>
</comment>
<dbReference type="SUPFAM" id="SSF51735">
    <property type="entry name" value="NAD(P)-binding Rossmann-fold domains"/>
    <property type="match status" value="1"/>
</dbReference>
<gene>
    <name evidence="3" type="ORF">FKY71_04455</name>
</gene>